<sequence>MHYQLSPYNLKLGTSSVDTGETTSETLQRQSPVKLLAPEGTLSSCRELAEIFLVKGKIGDILAPRKKLTLKEASAPGPARFTSGQGVVPAIPSTTQCPYPAGSAISTAIQHDENNKAPAPSSFVFVPKSVYSSVQELVENVRDLGDGGCIFAGPVDVTFFPCDILKLFLIV</sequence>
<evidence type="ECO:0000313" key="1">
    <source>
        <dbReference type="EMBL" id="PPQ72478.1"/>
    </source>
</evidence>
<dbReference type="EMBL" id="NHYE01005455">
    <property type="protein sequence ID" value="PPQ72478.1"/>
    <property type="molecule type" value="Genomic_DNA"/>
</dbReference>
<dbReference type="InParanoid" id="A0A409W1X4"/>
<keyword evidence="2" id="KW-1185">Reference proteome</keyword>
<dbReference type="Proteomes" id="UP000284706">
    <property type="component" value="Unassembled WGS sequence"/>
</dbReference>
<accession>A0A409W1X4</accession>
<dbReference type="AlphaFoldDB" id="A0A409W1X4"/>
<comment type="caution">
    <text evidence="1">The sequence shown here is derived from an EMBL/GenBank/DDBJ whole genome shotgun (WGS) entry which is preliminary data.</text>
</comment>
<protein>
    <submittedName>
        <fullName evidence="1">Uncharacterized protein</fullName>
    </submittedName>
</protein>
<evidence type="ECO:0000313" key="2">
    <source>
        <dbReference type="Proteomes" id="UP000284706"/>
    </source>
</evidence>
<name>A0A409W1X4_9AGAR</name>
<proteinExistence type="predicted"/>
<organism evidence="1 2">
    <name type="scientific">Gymnopilus dilepis</name>
    <dbReference type="NCBI Taxonomy" id="231916"/>
    <lineage>
        <taxon>Eukaryota</taxon>
        <taxon>Fungi</taxon>
        <taxon>Dikarya</taxon>
        <taxon>Basidiomycota</taxon>
        <taxon>Agaricomycotina</taxon>
        <taxon>Agaricomycetes</taxon>
        <taxon>Agaricomycetidae</taxon>
        <taxon>Agaricales</taxon>
        <taxon>Agaricineae</taxon>
        <taxon>Hymenogastraceae</taxon>
        <taxon>Gymnopilus</taxon>
    </lineage>
</organism>
<gene>
    <name evidence="1" type="ORF">CVT26_003600</name>
</gene>
<reference evidence="1 2" key="1">
    <citation type="journal article" date="2018" name="Evol. Lett.">
        <title>Horizontal gene cluster transfer increased hallucinogenic mushroom diversity.</title>
        <authorList>
            <person name="Reynolds H.T."/>
            <person name="Vijayakumar V."/>
            <person name="Gluck-Thaler E."/>
            <person name="Korotkin H.B."/>
            <person name="Matheny P.B."/>
            <person name="Slot J.C."/>
        </authorList>
    </citation>
    <scope>NUCLEOTIDE SEQUENCE [LARGE SCALE GENOMIC DNA]</scope>
    <source>
        <strain evidence="1 2">SRW20</strain>
    </source>
</reference>